<reference evidence="2 3" key="1">
    <citation type="submission" date="2018-08" db="EMBL/GenBank/DDBJ databases">
        <title>A genome reference for cultivated species of the human gut microbiota.</title>
        <authorList>
            <person name="Zou Y."/>
            <person name="Xue W."/>
            <person name="Luo G."/>
        </authorList>
    </citation>
    <scope>NUCLEOTIDE SEQUENCE [LARGE SCALE GENOMIC DNA]</scope>
    <source>
        <strain evidence="2 3">AF28-26</strain>
    </source>
</reference>
<dbReference type="InterPro" id="IPR021359">
    <property type="entry name" value="DUF2812"/>
</dbReference>
<keyword evidence="1" id="KW-0812">Transmembrane</keyword>
<keyword evidence="1" id="KW-1133">Transmembrane helix</keyword>
<evidence type="ECO:0000313" key="3">
    <source>
        <dbReference type="Proteomes" id="UP000284751"/>
    </source>
</evidence>
<organism evidence="2 3">
    <name type="scientific">[Clostridium] leptum</name>
    <dbReference type="NCBI Taxonomy" id="1535"/>
    <lineage>
        <taxon>Bacteria</taxon>
        <taxon>Bacillati</taxon>
        <taxon>Bacillota</taxon>
        <taxon>Clostridia</taxon>
        <taxon>Eubacteriales</taxon>
        <taxon>Oscillospiraceae</taxon>
        <taxon>Oscillospiraceae incertae sedis</taxon>
    </lineage>
</organism>
<evidence type="ECO:0000256" key="1">
    <source>
        <dbReference type="SAM" id="Phobius"/>
    </source>
</evidence>
<accession>A0A412AX55</accession>
<feature type="transmembrane region" description="Helical" evidence="1">
    <location>
        <begin position="118"/>
        <end position="143"/>
    </location>
</feature>
<comment type="caution">
    <text evidence="2">The sequence shown here is derived from an EMBL/GenBank/DDBJ whole genome shotgun (WGS) entry which is preliminary data.</text>
</comment>
<dbReference type="Pfam" id="PF11193">
    <property type="entry name" value="DUF2812"/>
    <property type="match status" value="1"/>
</dbReference>
<name>A0A412AX55_9FIRM</name>
<dbReference type="EMBL" id="QRTC01000028">
    <property type="protein sequence ID" value="RGQ40364.1"/>
    <property type="molecule type" value="Genomic_DNA"/>
</dbReference>
<dbReference type="AlphaFoldDB" id="A0A412AX55"/>
<protein>
    <submittedName>
        <fullName evidence="2">DUF2812 domain-containing protein</fullName>
    </submittedName>
</protein>
<evidence type="ECO:0000313" key="2">
    <source>
        <dbReference type="EMBL" id="RGQ40364.1"/>
    </source>
</evidence>
<feature type="transmembrane region" description="Helical" evidence="1">
    <location>
        <begin position="149"/>
        <end position="170"/>
    </location>
</feature>
<dbReference type="Proteomes" id="UP000284751">
    <property type="component" value="Unassembled WGS sequence"/>
</dbReference>
<proteinExistence type="predicted"/>
<sequence length="179" mass="21182">MKNTKTVWFSAYRWVVPADYEAWLETLAKQGWNLQRIRQWDSIRMTFHKTEPKQYRYVFDLNAFPKKDYKATYQQFGWEFMGQMASCFIWRKEYTGERPESFTDQGSLTRRNKRVRNAVLACFLIALLGLIGAAVGMAVHAAFQQYRGLYGLAPAFLICLFFVLYLSWVLRKISRNLSR</sequence>
<gene>
    <name evidence="2" type="ORF">DWY99_07990</name>
</gene>
<keyword evidence="1" id="KW-0472">Membrane</keyword>